<dbReference type="EMBL" id="DS989863">
    <property type="protein sequence ID" value="EDX72571.1"/>
    <property type="molecule type" value="Genomic_DNA"/>
</dbReference>
<evidence type="ECO:0000313" key="1">
    <source>
        <dbReference type="EMBL" id="EDX72571.1"/>
    </source>
</evidence>
<protein>
    <submittedName>
        <fullName evidence="1">Uncharacterized protein</fullName>
    </submittedName>
</protein>
<name>B4VZQ4_9CYAN</name>
<gene>
    <name evidence="1" type="ORF">MC7420_2479</name>
</gene>
<accession>B4VZQ4</accession>
<evidence type="ECO:0000313" key="2">
    <source>
        <dbReference type="Proteomes" id="UP000003835"/>
    </source>
</evidence>
<dbReference type="Proteomes" id="UP000003835">
    <property type="component" value="Unassembled WGS sequence"/>
</dbReference>
<proteinExistence type="predicted"/>
<keyword evidence="2" id="KW-1185">Reference proteome</keyword>
<organism evidence="1 2">
    <name type="scientific">Coleofasciculus chthonoplastes PCC 7420</name>
    <dbReference type="NCBI Taxonomy" id="118168"/>
    <lineage>
        <taxon>Bacteria</taxon>
        <taxon>Bacillati</taxon>
        <taxon>Cyanobacteriota</taxon>
        <taxon>Cyanophyceae</taxon>
        <taxon>Coleofasciculales</taxon>
        <taxon>Coleofasciculaceae</taxon>
        <taxon>Coleofasciculus</taxon>
    </lineage>
</organism>
<dbReference type="STRING" id="118168.MC7420_2479"/>
<dbReference type="HOGENOM" id="CLU_3097659_0_0_3"/>
<dbReference type="AlphaFoldDB" id="B4VZQ4"/>
<reference evidence="1 2" key="1">
    <citation type="submission" date="2008-07" db="EMBL/GenBank/DDBJ databases">
        <authorList>
            <person name="Tandeau de Marsac N."/>
            <person name="Ferriera S."/>
            <person name="Johnson J."/>
            <person name="Kravitz S."/>
            <person name="Beeson K."/>
            <person name="Sutton G."/>
            <person name="Rogers Y.-H."/>
            <person name="Friedman R."/>
            <person name="Frazier M."/>
            <person name="Venter J.C."/>
        </authorList>
    </citation>
    <scope>NUCLEOTIDE SEQUENCE [LARGE SCALE GENOMIC DNA]</scope>
    <source>
        <strain evidence="1 2">PCC 7420</strain>
    </source>
</reference>
<sequence>MRSPWIKAYTVRGHNWTDASFRSSASLRTALSMTYFTVNGYEGIRGRDWIE</sequence>